<keyword evidence="2" id="KW-1185">Reference proteome</keyword>
<sequence>MLFCSIHTDSPEKAFRLWSNAPTHYFWLGLADLRFHFRVEGAAVEGDVVGVCKITKPNGDYEEINNAILKIAKQVDLGENFITCSSEEFDLEATRKVYFVRQSECGSECTPALLVLDIPKKEPLNYRFCKCDETFLQQFNDSSNPFDLDASEALRCTSVLANDLKLSRGSFQLMPGRNYQRITAIDCLICWALDKCDSKQTLVIIRDNAAVEMKIELASSDVYEIADEIPKISACARWSDRNECSLDLETYIPVVCNLSNATGIISSGWHDVECGNKKLNISQTFRVPIYNTSDKLIECLPSPLILKKFHQQTVQLCNFLDFWGSVSIKLPKIQCESLPDGLVVINGHLTIDPTENNTRHYLVHCQNAINSPVHILIEDPPNQTLEIFAEVNRSFLLTELNQTFSACLKWSTENKCNAEDNDLLQVTCHTEYVPAGSDWANITCRHKAAERARTFHVPIFDDRTLKLDCINNHSLVDRDKFTRVPVCVWSTEEPLPPNYTVRFPQLKIDCSPDPNIFPIKDGIWEVRETTPPIGVYKINCNRFNDPIDLFYIGQ</sequence>
<organism evidence="1 2">
    <name type="scientific">Fasciolopsis buskii</name>
    <dbReference type="NCBI Taxonomy" id="27845"/>
    <lineage>
        <taxon>Eukaryota</taxon>
        <taxon>Metazoa</taxon>
        <taxon>Spiralia</taxon>
        <taxon>Lophotrochozoa</taxon>
        <taxon>Platyhelminthes</taxon>
        <taxon>Trematoda</taxon>
        <taxon>Digenea</taxon>
        <taxon>Plagiorchiida</taxon>
        <taxon>Echinostomata</taxon>
        <taxon>Echinostomatoidea</taxon>
        <taxon>Fasciolidae</taxon>
        <taxon>Fasciolopsis</taxon>
    </lineage>
</organism>
<gene>
    <name evidence="1" type="ORF">FBUS_04615</name>
</gene>
<evidence type="ECO:0000313" key="2">
    <source>
        <dbReference type="Proteomes" id="UP000728185"/>
    </source>
</evidence>
<evidence type="ECO:0000313" key="1">
    <source>
        <dbReference type="EMBL" id="KAA0197484.1"/>
    </source>
</evidence>
<name>A0A8E0RZW7_9TREM</name>
<dbReference type="OrthoDB" id="10542439at2759"/>
<protein>
    <submittedName>
        <fullName evidence="1">Uncharacterized protein</fullName>
    </submittedName>
</protein>
<accession>A0A8E0RZW7</accession>
<proteinExistence type="predicted"/>
<dbReference type="Proteomes" id="UP000728185">
    <property type="component" value="Unassembled WGS sequence"/>
</dbReference>
<reference evidence="1" key="1">
    <citation type="submission" date="2019-05" db="EMBL/GenBank/DDBJ databases">
        <title>Annotation for the trematode Fasciolopsis buski.</title>
        <authorList>
            <person name="Choi Y.-J."/>
        </authorList>
    </citation>
    <scope>NUCLEOTIDE SEQUENCE</scope>
    <source>
        <strain evidence="1">HT</strain>
        <tissue evidence="1">Whole worm</tissue>
    </source>
</reference>
<dbReference type="EMBL" id="LUCM01002355">
    <property type="protein sequence ID" value="KAA0197484.1"/>
    <property type="molecule type" value="Genomic_DNA"/>
</dbReference>
<dbReference type="AlphaFoldDB" id="A0A8E0RZW7"/>
<comment type="caution">
    <text evidence="1">The sequence shown here is derived from an EMBL/GenBank/DDBJ whole genome shotgun (WGS) entry which is preliminary data.</text>
</comment>